<name>A0ACB9MWB5_BAUVA</name>
<evidence type="ECO:0000313" key="2">
    <source>
        <dbReference type="Proteomes" id="UP000828941"/>
    </source>
</evidence>
<sequence>MGNNLSEAGQAGSLQLHPPQILTFDSYAKWKAHLDASKETNKLMVLDFTATWCGPCKYMDQVIQQYAAQFTGVEFIKIDADSLLEVSREYEVQIMPTFVLIKRGRVMEKVTGAKQEELQKLIEKHSK</sequence>
<keyword evidence="2" id="KW-1185">Reference proteome</keyword>
<comment type="caution">
    <text evidence="1">The sequence shown here is derived from an EMBL/GenBank/DDBJ whole genome shotgun (WGS) entry which is preliminary data.</text>
</comment>
<organism evidence="1 2">
    <name type="scientific">Bauhinia variegata</name>
    <name type="common">Purple orchid tree</name>
    <name type="synonym">Phanera variegata</name>
    <dbReference type="NCBI Taxonomy" id="167791"/>
    <lineage>
        <taxon>Eukaryota</taxon>
        <taxon>Viridiplantae</taxon>
        <taxon>Streptophyta</taxon>
        <taxon>Embryophyta</taxon>
        <taxon>Tracheophyta</taxon>
        <taxon>Spermatophyta</taxon>
        <taxon>Magnoliopsida</taxon>
        <taxon>eudicotyledons</taxon>
        <taxon>Gunneridae</taxon>
        <taxon>Pentapetalae</taxon>
        <taxon>rosids</taxon>
        <taxon>fabids</taxon>
        <taxon>Fabales</taxon>
        <taxon>Fabaceae</taxon>
        <taxon>Cercidoideae</taxon>
        <taxon>Cercideae</taxon>
        <taxon>Bauhiniinae</taxon>
        <taxon>Bauhinia</taxon>
    </lineage>
</organism>
<protein>
    <submittedName>
        <fullName evidence="1">Uncharacterized protein</fullName>
    </submittedName>
</protein>
<gene>
    <name evidence="1" type="ORF">L6164_020722</name>
</gene>
<dbReference type="Proteomes" id="UP000828941">
    <property type="component" value="Chromosome 8"/>
</dbReference>
<proteinExistence type="predicted"/>
<dbReference type="EMBL" id="CM039433">
    <property type="protein sequence ID" value="KAI4328364.1"/>
    <property type="molecule type" value="Genomic_DNA"/>
</dbReference>
<reference evidence="1 2" key="1">
    <citation type="journal article" date="2022" name="DNA Res.">
        <title>Chromosomal-level genome assembly of the orchid tree Bauhinia variegata (Leguminosae; Cercidoideae) supports the allotetraploid origin hypothesis of Bauhinia.</title>
        <authorList>
            <person name="Zhong Y."/>
            <person name="Chen Y."/>
            <person name="Zheng D."/>
            <person name="Pang J."/>
            <person name="Liu Y."/>
            <person name="Luo S."/>
            <person name="Meng S."/>
            <person name="Qian L."/>
            <person name="Wei D."/>
            <person name="Dai S."/>
            <person name="Zhou R."/>
        </authorList>
    </citation>
    <scope>NUCLEOTIDE SEQUENCE [LARGE SCALE GENOMIC DNA]</scope>
    <source>
        <strain evidence="1">BV-YZ2020</strain>
    </source>
</reference>
<accession>A0ACB9MWB5</accession>
<evidence type="ECO:0000313" key="1">
    <source>
        <dbReference type="EMBL" id="KAI4328364.1"/>
    </source>
</evidence>